<dbReference type="Proteomes" id="UP000015105">
    <property type="component" value="Chromosome 2D"/>
</dbReference>
<dbReference type="Gramene" id="AET2Gv21163200.20">
    <property type="protein sequence ID" value="AET2Gv21163200.20"/>
    <property type="gene ID" value="AET2Gv21163200"/>
</dbReference>
<dbReference type="PANTHER" id="PTHR10133:SF61">
    <property type="entry name" value="WHITE SEEDLING2"/>
    <property type="match status" value="1"/>
</dbReference>
<protein>
    <submittedName>
        <fullName evidence="1">Uncharacterized protein</fullName>
    </submittedName>
</protein>
<keyword evidence="2" id="KW-1185">Reference proteome</keyword>
<dbReference type="InterPro" id="IPR002298">
    <property type="entry name" value="DNA_polymerase_A"/>
</dbReference>
<dbReference type="EnsemblPlants" id="AET2Gv21163200.20">
    <property type="protein sequence ID" value="AET2Gv21163200.20"/>
    <property type="gene ID" value="AET2Gv21163200"/>
</dbReference>
<dbReference type="PANTHER" id="PTHR10133">
    <property type="entry name" value="DNA POLYMERASE I"/>
    <property type="match status" value="1"/>
</dbReference>
<proteinExistence type="predicted"/>
<organism evidence="1 2">
    <name type="scientific">Aegilops tauschii subsp. strangulata</name>
    <name type="common">Goatgrass</name>
    <dbReference type="NCBI Taxonomy" id="200361"/>
    <lineage>
        <taxon>Eukaryota</taxon>
        <taxon>Viridiplantae</taxon>
        <taxon>Streptophyta</taxon>
        <taxon>Embryophyta</taxon>
        <taxon>Tracheophyta</taxon>
        <taxon>Spermatophyta</taxon>
        <taxon>Magnoliopsida</taxon>
        <taxon>Liliopsida</taxon>
        <taxon>Poales</taxon>
        <taxon>Poaceae</taxon>
        <taxon>BOP clade</taxon>
        <taxon>Pooideae</taxon>
        <taxon>Triticodae</taxon>
        <taxon>Triticeae</taxon>
        <taxon>Triticinae</taxon>
        <taxon>Aegilops</taxon>
    </lineage>
</organism>
<reference evidence="1" key="3">
    <citation type="journal article" date="2017" name="Nature">
        <title>Genome sequence of the progenitor of the wheat D genome Aegilops tauschii.</title>
        <authorList>
            <person name="Luo M.C."/>
            <person name="Gu Y.Q."/>
            <person name="Puiu D."/>
            <person name="Wang H."/>
            <person name="Twardziok S.O."/>
            <person name="Deal K.R."/>
            <person name="Huo N."/>
            <person name="Zhu T."/>
            <person name="Wang L."/>
            <person name="Wang Y."/>
            <person name="McGuire P.E."/>
            <person name="Liu S."/>
            <person name="Long H."/>
            <person name="Ramasamy R.K."/>
            <person name="Rodriguez J.C."/>
            <person name="Van S.L."/>
            <person name="Yuan L."/>
            <person name="Wang Z."/>
            <person name="Xia Z."/>
            <person name="Xiao L."/>
            <person name="Anderson O.D."/>
            <person name="Ouyang S."/>
            <person name="Liang Y."/>
            <person name="Zimin A.V."/>
            <person name="Pertea G."/>
            <person name="Qi P."/>
            <person name="Bennetzen J.L."/>
            <person name="Dai X."/>
            <person name="Dawson M.W."/>
            <person name="Muller H.G."/>
            <person name="Kugler K."/>
            <person name="Rivarola-Duarte L."/>
            <person name="Spannagl M."/>
            <person name="Mayer K.F.X."/>
            <person name="Lu F.H."/>
            <person name="Bevan M.W."/>
            <person name="Leroy P."/>
            <person name="Li P."/>
            <person name="You F.M."/>
            <person name="Sun Q."/>
            <person name="Liu Z."/>
            <person name="Lyons E."/>
            <person name="Wicker T."/>
            <person name="Salzberg S.L."/>
            <person name="Devos K.M."/>
            <person name="Dvorak J."/>
        </authorList>
    </citation>
    <scope>NUCLEOTIDE SEQUENCE [LARGE SCALE GENOMIC DNA]</scope>
    <source>
        <strain evidence="1">cv. AL8/78</strain>
    </source>
</reference>
<dbReference type="GO" id="GO:0006302">
    <property type="term" value="P:double-strand break repair"/>
    <property type="evidence" value="ECO:0007669"/>
    <property type="project" value="TreeGrafter"/>
</dbReference>
<dbReference type="AlphaFoldDB" id="A0A453DAF0"/>
<reference evidence="1" key="5">
    <citation type="journal article" date="2021" name="G3 (Bethesda)">
        <title>Aegilops tauschii genome assembly Aet v5.0 features greater sequence contiguity and improved annotation.</title>
        <authorList>
            <person name="Wang L."/>
            <person name="Zhu T."/>
            <person name="Rodriguez J.C."/>
            <person name="Deal K.R."/>
            <person name="Dubcovsky J."/>
            <person name="McGuire P.E."/>
            <person name="Lux T."/>
            <person name="Spannagl M."/>
            <person name="Mayer K.F.X."/>
            <person name="Baldrich P."/>
            <person name="Meyers B.C."/>
            <person name="Huo N."/>
            <person name="Gu Y.Q."/>
            <person name="Zhou H."/>
            <person name="Devos K.M."/>
            <person name="Bennetzen J.L."/>
            <person name="Unver T."/>
            <person name="Budak H."/>
            <person name="Gulick P.J."/>
            <person name="Galiba G."/>
            <person name="Kalapos B."/>
            <person name="Nelson D.R."/>
            <person name="Li P."/>
            <person name="You F.M."/>
            <person name="Luo M.C."/>
            <person name="Dvorak J."/>
        </authorList>
    </citation>
    <scope>NUCLEOTIDE SEQUENCE [LARGE SCALE GENOMIC DNA]</scope>
    <source>
        <strain evidence="1">cv. AL8/78</strain>
    </source>
</reference>
<dbReference type="SUPFAM" id="SSF56672">
    <property type="entry name" value="DNA/RNA polymerases"/>
    <property type="match status" value="1"/>
</dbReference>
<sequence>MHLARLWDSSRRLDGGYSLEGLTNDSRVMGVVPKELQKIGKRSMKTIFGRKKIKKDGSEGKITTIESVEVLQREDRELWISYSSLDSMSTLRLYESLKSKLEKKHWTFDGCPRGSLYDFYEEYWRPFGAILVKMETAGMLVDRAYLSEVEKVAVAQRKVAADKFQKWASKYCPDAKYMNVNSDTQIRQLFFGGIENR</sequence>
<reference evidence="1" key="4">
    <citation type="submission" date="2019-03" db="UniProtKB">
        <authorList>
            <consortium name="EnsemblPlants"/>
        </authorList>
    </citation>
    <scope>IDENTIFICATION</scope>
</reference>
<accession>A0A453DAF0</accession>
<dbReference type="GO" id="GO:0006261">
    <property type="term" value="P:DNA-templated DNA replication"/>
    <property type="evidence" value="ECO:0007669"/>
    <property type="project" value="InterPro"/>
</dbReference>
<dbReference type="Gene3D" id="3.30.420.10">
    <property type="entry name" value="Ribonuclease H-like superfamily/Ribonuclease H"/>
    <property type="match status" value="1"/>
</dbReference>
<name>A0A453DAF0_AEGTS</name>
<evidence type="ECO:0000313" key="2">
    <source>
        <dbReference type="Proteomes" id="UP000015105"/>
    </source>
</evidence>
<evidence type="ECO:0000313" key="1">
    <source>
        <dbReference type="EnsemblPlants" id="AET2Gv21163200.20"/>
    </source>
</evidence>
<dbReference type="GO" id="GO:0003887">
    <property type="term" value="F:DNA-directed DNA polymerase activity"/>
    <property type="evidence" value="ECO:0007669"/>
    <property type="project" value="InterPro"/>
</dbReference>
<reference evidence="2" key="1">
    <citation type="journal article" date="2014" name="Science">
        <title>Ancient hybridizations among the ancestral genomes of bread wheat.</title>
        <authorList>
            <consortium name="International Wheat Genome Sequencing Consortium,"/>
            <person name="Marcussen T."/>
            <person name="Sandve S.R."/>
            <person name="Heier L."/>
            <person name="Spannagl M."/>
            <person name="Pfeifer M."/>
            <person name="Jakobsen K.S."/>
            <person name="Wulff B.B."/>
            <person name="Steuernagel B."/>
            <person name="Mayer K.F."/>
            <person name="Olsen O.A."/>
        </authorList>
    </citation>
    <scope>NUCLEOTIDE SEQUENCE [LARGE SCALE GENOMIC DNA]</scope>
    <source>
        <strain evidence="2">cv. AL8/78</strain>
    </source>
</reference>
<dbReference type="InterPro" id="IPR036397">
    <property type="entry name" value="RNaseH_sf"/>
</dbReference>
<dbReference type="InterPro" id="IPR043502">
    <property type="entry name" value="DNA/RNA_pol_sf"/>
</dbReference>
<reference evidence="2" key="2">
    <citation type="journal article" date="2017" name="Nat. Plants">
        <title>The Aegilops tauschii genome reveals multiple impacts of transposons.</title>
        <authorList>
            <person name="Zhao G."/>
            <person name="Zou C."/>
            <person name="Li K."/>
            <person name="Wang K."/>
            <person name="Li T."/>
            <person name="Gao L."/>
            <person name="Zhang X."/>
            <person name="Wang H."/>
            <person name="Yang Z."/>
            <person name="Liu X."/>
            <person name="Jiang W."/>
            <person name="Mao L."/>
            <person name="Kong X."/>
            <person name="Jiao Y."/>
            <person name="Jia J."/>
        </authorList>
    </citation>
    <scope>NUCLEOTIDE SEQUENCE [LARGE SCALE GENOMIC DNA]</scope>
    <source>
        <strain evidence="2">cv. AL8/78</strain>
    </source>
</reference>
<dbReference type="GO" id="GO:0003676">
    <property type="term" value="F:nucleic acid binding"/>
    <property type="evidence" value="ECO:0007669"/>
    <property type="project" value="InterPro"/>
</dbReference>